<keyword evidence="3 7" id="KW-0547">Nucleotide-binding</keyword>
<dbReference type="AlphaFoldDB" id="A0AAW3JR39"/>
<evidence type="ECO:0000256" key="7">
    <source>
        <dbReference type="HAMAP-Rule" id="MF_01894"/>
    </source>
</evidence>
<dbReference type="Gene3D" id="3.40.50.300">
    <property type="entry name" value="P-loop containing nucleotide triphosphate hydrolases"/>
    <property type="match status" value="2"/>
</dbReference>
<evidence type="ECO:0000256" key="4">
    <source>
        <dbReference type="ARBA" id="ARBA00022840"/>
    </source>
</evidence>
<dbReference type="PANTHER" id="PTHR43977">
    <property type="entry name" value="STRUCTURAL MAINTENANCE OF CHROMOSOMES PROTEIN 3"/>
    <property type="match status" value="1"/>
</dbReference>
<evidence type="ECO:0000256" key="3">
    <source>
        <dbReference type="ARBA" id="ARBA00022741"/>
    </source>
</evidence>
<evidence type="ECO:0000256" key="5">
    <source>
        <dbReference type="ARBA" id="ARBA00023054"/>
    </source>
</evidence>
<evidence type="ECO:0000256" key="1">
    <source>
        <dbReference type="ARBA" id="ARBA00004496"/>
    </source>
</evidence>
<keyword evidence="11" id="KW-1185">Reference proteome</keyword>
<comment type="caution">
    <text evidence="10">The sequence shown here is derived from an EMBL/GenBank/DDBJ whole genome shotgun (WGS) entry which is preliminary data.</text>
</comment>
<feature type="coiled-coil region" evidence="7">
    <location>
        <begin position="167"/>
        <end position="215"/>
    </location>
</feature>
<feature type="coiled-coil region" evidence="7">
    <location>
        <begin position="318"/>
        <end position="369"/>
    </location>
</feature>
<dbReference type="GO" id="GO:0005524">
    <property type="term" value="F:ATP binding"/>
    <property type="evidence" value="ECO:0007669"/>
    <property type="project" value="UniProtKB-UniRule"/>
</dbReference>
<dbReference type="Proteomes" id="UP000050833">
    <property type="component" value="Unassembled WGS sequence"/>
</dbReference>
<dbReference type="PIRSF" id="PIRSF005719">
    <property type="entry name" value="SMC"/>
    <property type="match status" value="1"/>
</dbReference>
<evidence type="ECO:0000256" key="6">
    <source>
        <dbReference type="ARBA" id="ARBA00023125"/>
    </source>
</evidence>
<dbReference type="InterPro" id="IPR003395">
    <property type="entry name" value="RecF/RecN/SMC_N"/>
</dbReference>
<dbReference type="InterPro" id="IPR024704">
    <property type="entry name" value="SMC"/>
</dbReference>
<dbReference type="Pfam" id="PF06470">
    <property type="entry name" value="SMC_hinge"/>
    <property type="match status" value="1"/>
</dbReference>
<dbReference type="FunFam" id="3.40.50.300:FF:000984">
    <property type="entry name" value="Chromosome partition protein Smc"/>
    <property type="match status" value="1"/>
</dbReference>
<feature type="coiled-coil region" evidence="7">
    <location>
        <begin position="241"/>
        <end position="293"/>
    </location>
</feature>
<accession>A0AAW3JR39</accession>
<dbReference type="Gene3D" id="3.30.70.1620">
    <property type="match status" value="1"/>
</dbReference>
<dbReference type="SMART" id="SM00968">
    <property type="entry name" value="SMC_hinge"/>
    <property type="match status" value="1"/>
</dbReference>
<dbReference type="GO" id="GO:0007062">
    <property type="term" value="P:sister chromatid cohesion"/>
    <property type="evidence" value="ECO:0007669"/>
    <property type="project" value="InterPro"/>
</dbReference>
<dbReference type="InterPro" id="IPR011890">
    <property type="entry name" value="SMC_prok"/>
</dbReference>
<keyword evidence="5 7" id="KW-0175">Coiled coil</keyword>
<keyword evidence="2 7" id="KW-0963">Cytoplasm</keyword>
<dbReference type="Gene3D" id="1.20.1060.20">
    <property type="match status" value="1"/>
</dbReference>
<evidence type="ECO:0000313" key="10">
    <source>
        <dbReference type="EMBL" id="KQC84558.1"/>
    </source>
</evidence>
<evidence type="ECO:0000259" key="9">
    <source>
        <dbReference type="SMART" id="SM00968"/>
    </source>
</evidence>
<protein>
    <recommendedName>
        <fullName evidence="7">Chromosome partition protein Smc</fullName>
    </recommendedName>
</protein>
<dbReference type="GO" id="GO:0006260">
    <property type="term" value="P:DNA replication"/>
    <property type="evidence" value="ECO:0007669"/>
    <property type="project" value="UniProtKB-UniRule"/>
</dbReference>
<dbReference type="Pfam" id="PF02463">
    <property type="entry name" value="SMC_N"/>
    <property type="match status" value="2"/>
</dbReference>
<comment type="similarity">
    <text evidence="7">Belongs to the SMC family.</text>
</comment>
<dbReference type="FunFam" id="3.40.50.300:FF:000901">
    <property type="entry name" value="Chromosome partition protein Smc"/>
    <property type="match status" value="1"/>
</dbReference>
<comment type="subcellular location">
    <subcellularLocation>
        <location evidence="1 7">Cytoplasm</location>
    </subcellularLocation>
</comment>
<dbReference type="HAMAP" id="MF_01894">
    <property type="entry name" value="Smc_prok"/>
    <property type="match status" value="1"/>
</dbReference>
<evidence type="ECO:0000256" key="8">
    <source>
        <dbReference type="SAM" id="MobiDB-lite"/>
    </source>
</evidence>
<dbReference type="GO" id="GO:0016887">
    <property type="term" value="F:ATP hydrolysis activity"/>
    <property type="evidence" value="ECO:0007669"/>
    <property type="project" value="InterPro"/>
</dbReference>
<organism evidence="10 11">
    <name type="scientific">Butyribacter intestini</name>
    <dbReference type="NCBI Taxonomy" id="1703332"/>
    <lineage>
        <taxon>Bacteria</taxon>
        <taxon>Bacillati</taxon>
        <taxon>Bacillota</taxon>
        <taxon>Clostridia</taxon>
        <taxon>Lachnospirales</taxon>
        <taxon>Lachnospiraceae</taxon>
        <taxon>Butyribacter</taxon>
    </lineage>
</organism>
<name>A0AAW3JR39_9FIRM</name>
<keyword evidence="4 7" id="KW-0067">ATP-binding</keyword>
<dbReference type="NCBIfam" id="TIGR02168">
    <property type="entry name" value="SMC_prok_B"/>
    <property type="match status" value="1"/>
</dbReference>
<comment type="function">
    <text evidence="7">Required for chromosome condensation and partitioning.</text>
</comment>
<sequence>MYLKSLEVHGFKSFANKLIFEFHDGITAIVGPNGSGKSNVADAVRWVLGEQSAKQLRGAKMEDVIFAGTQMRKPLGFAYVAITISNEDHKLNVPYEEVKIARRVYRSGESEYLLNGTACRLKDVQELLFDTGIGKEGYSIIGQGQIDKILSGKPEERRELFDEAAGIVKYKRRKAAAQKNLEEEKHNLERIEDILSEIEKQVEPLEKQAAKAKQYLAFRDELRVQDVNMFLIEYDRIHEEIKEFEGKQAIADNDLKNANQEYEKSKREYERVQSELDEKIKSIELKKDRLNQSRVMLNNCEGDIRLLNEQINGIRQSENHYREAIESYKERIKNFEDEHKQYAVQKEENSKKTEEIKFLAKENEKLIANKKETAFEIENDIKSVQDMKLAGINAAADIKSEELKYKTLLEQNNIKRAELNKRVLANKSEASVLTETISSHKKVYDEITEKIKAIDDSNAVMQEKFNGINEENQNRRREHSDTQQKFHMENSRLNSLKNMTERYEGFGQSIKRVMERKEDTPGIIGVVADIIRVKKEYEIAVETALGGSIQNIVTDNEQTAKKMIEYLKKNRYGRATFLPLTNIHKKAANNARNVMAEKGVIGMASELVSADEKYNDLVNYLLGRFVVVDNIDNAIALAAKYHHTLRIVTTEGELLNPGGSMSGGAFKNNNNLLGRRRQIKQLEEDVEKFKTKLTEYAAQIEQGEKEIKELREKIGANNRLRQELIVKQNTEKIGYERAVSDLKKSEEQLELIRIEGMRIEEDKDKLKGVMDGIGRRISESEDETKDFDEKISRYQEKLDKVREELNLLEQKDSEFTLKITSLAQSEGFINENMLRASEGKDTVSKQLAQTIEDSRNIGGQIKQKQDEIIKTRNIIKTTKEEIENSELEIKKQNLEKEELSEKNKTFLDKREELSKNINELEMESFRLAGRKEKLTESIDNYTNYMWEQYELTYHSALALKTQTELTVSGMKAKIAEIKKQIKSLGSVNVNAIEQYKEVSERYELLTTQHDDLIEAAKVLEEIIENLDNDMRKQFEEQFAEIRSRFDKVFKELFGGGRGTLELMEDEDILTAGIKIIAQPPGKKLQNMMQLSGGEKALTAIALLFAIQSLKPSPFCLLDEIEAALDDSNVDRYAEYLHKLTKDTQFIVITHRRGTMNAADILYGITMQEKGVSTLVSVNLLDEKEIAN</sequence>
<gene>
    <name evidence="7" type="primary">smc</name>
    <name evidence="10" type="ORF">APZ18_07340</name>
</gene>
<feature type="coiled-coil region" evidence="7">
    <location>
        <begin position="861"/>
        <end position="923"/>
    </location>
</feature>
<dbReference type="InterPro" id="IPR036277">
    <property type="entry name" value="SMC_hinge_sf"/>
</dbReference>
<feature type="coiled-coil region" evidence="7">
    <location>
        <begin position="1009"/>
        <end position="1036"/>
    </location>
</feature>
<dbReference type="InterPro" id="IPR027417">
    <property type="entry name" value="P-loop_NTPase"/>
</dbReference>
<dbReference type="GO" id="GO:0005737">
    <property type="term" value="C:cytoplasm"/>
    <property type="evidence" value="ECO:0007669"/>
    <property type="project" value="UniProtKB-SubCell"/>
</dbReference>
<dbReference type="InterPro" id="IPR010935">
    <property type="entry name" value="SMC_hinge"/>
</dbReference>
<dbReference type="SUPFAM" id="SSF52540">
    <property type="entry name" value="P-loop containing nucleoside triphosphate hydrolases"/>
    <property type="match status" value="1"/>
</dbReference>
<keyword evidence="6 7" id="KW-0238">DNA-binding</keyword>
<feature type="domain" description="SMC hinge" evidence="9">
    <location>
        <begin position="521"/>
        <end position="638"/>
    </location>
</feature>
<dbReference type="RefSeq" id="WP_055943349.1">
    <property type="nucleotide sequence ID" value="NZ_JAQDCV010000002.1"/>
</dbReference>
<dbReference type="EMBL" id="LLKB01000005">
    <property type="protein sequence ID" value="KQC84558.1"/>
    <property type="molecule type" value="Genomic_DNA"/>
</dbReference>
<dbReference type="GO" id="GO:0007059">
    <property type="term" value="P:chromosome segregation"/>
    <property type="evidence" value="ECO:0007669"/>
    <property type="project" value="UniProtKB-UniRule"/>
</dbReference>
<dbReference type="GO" id="GO:0005694">
    <property type="term" value="C:chromosome"/>
    <property type="evidence" value="ECO:0007669"/>
    <property type="project" value="InterPro"/>
</dbReference>
<dbReference type="GO" id="GO:0003677">
    <property type="term" value="F:DNA binding"/>
    <property type="evidence" value="ECO:0007669"/>
    <property type="project" value="UniProtKB-UniRule"/>
</dbReference>
<feature type="binding site" evidence="7">
    <location>
        <begin position="32"/>
        <end position="39"/>
    </location>
    <ligand>
        <name>ATP</name>
        <dbReference type="ChEBI" id="CHEBI:30616"/>
    </ligand>
</feature>
<feature type="coiled-coil region" evidence="7">
    <location>
        <begin position="672"/>
        <end position="811"/>
    </location>
</feature>
<dbReference type="GO" id="GO:0030261">
    <property type="term" value="P:chromosome condensation"/>
    <property type="evidence" value="ECO:0007669"/>
    <property type="project" value="InterPro"/>
</dbReference>
<evidence type="ECO:0000313" key="11">
    <source>
        <dbReference type="Proteomes" id="UP000050833"/>
    </source>
</evidence>
<evidence type="ECO:0000256" key="2">
    <source>
        <dbReference type="ARBA" id="ARBA00022490"/>
    </source>
</evidence>
<feature type="compositionally biased region" description="Basic and acidic residues" evidence="8">
    <location>
        <begin position="472"/>
        <end position="487"/>
    </location>
</feature>
<reference evidence="10 11" key="1">
    <citation type="submission" date="2015-10" db="EMBL/GenBank/DDBJ databases">
        <title>Butyribacter intestini gen. nov., sp. nov., a butyric acid-producing bacterium of the family Lachnospiraceae isolated from the human faeces.</title>
        <authorList>
            <person name="Zou Y."/>
            <person name="Xue W."/>
            <person name="Luo G."/>
            <person name="Lv M."/>
        </authorList>
    </citation>
    <scope>NUCLEOTIDE SEQUENCE [LARGE SCALE GENOMIC DNA]</scope>
    <source>
        <strain evidence="10 11">TF01-11</strain>
    </source>
</reference>
<comment type="subunit">
    <text evidence="7">Homodimer.</text>
</comment>
<comment type="domain">
    <text evidence="7">Contains large globular domains required for ATP hydrolysis at each terminus and a third globular domain forming a flexible hinge near the middle of the molecule. These domains are separated by coiled-coil structures.</text>
</comment>
<feature type="region of interest" description="Disordered" evidence="8">
    <location>
        <begin position="468"/>
        <end position="487"/>
    </location>
</feature>
<dbReference type="CDD" id="cd03278">
    <property type="entry name" value="ABC_SMC_barmotin"/>
    <property type="match status" value="1"/>
</dbReference>
<dbReference type="SUPFAM" id="SSF75553">
    <property type="entry name" value="Smc hinge domain"/>
    <property type="match status" value="1"/>
</dbReference>
<proteinExistence type="inferred from homology"/>